<evidence type="ECO:0000313" key="1">
    <source>
        <dbReference type="EMBL" id="TCS56524.1"/>
    </source>
</evidence>
<comment type="caution">
    <text evidence="1">The sequence shown here is derived from an EMBL/GenBank/DDBJ whole genome shotgun (WGS) entry which is preliminary data.</text>
</comment>
<dbReference type="Proteomes" id="UP000295696">
    <property type="component" value="Unassembled WGS sequence"/>
</dbReference>
<organism evidence="1 2">
    <name type="scientific">Primorskyibacter sedentarius</name>
    <dbReference type="NCBI Taxonomy" id="745311"/>
    <lineage>
        <taxon>Bacteria</taxon>
        <taxon>Pseudomonadati</taxon>
        <taxon>Pseudomonadota</taxon>
        <taxon>Alphaproteobacteria</taxon>
        <taxon>Rhodobacterales</taxon>
        <taxon>Roseobacteraceae</taxon>
        <taxon>Primorskyibacter</taxon>
    </lineage>
</organism>
<dbReference type="AlphaFoldDB" id="A0A4R3J0T0"/>
<gene>
    <name evidence="1" type="ORF">EDD52_12814</name>
</gene>
<reference evidence="1 2" key="1">
    <citation type="submission" date="2019-03" db="EMBL/GenBank/DDBJ databases">
        <title>Genomic Encyclopedia of Type Strains, Phase IV (KMG-IV): sequencing the most valuable type-strain genomes for metagenomic binning, comparative biology and taxonomic classification.</title>
        <authorList>
            <person name="Goeker M."/>
        </authorList>
    </citation>
    <scope>NUCLEOTIDE SEQUENCE [LARGE SCALE GENOMIC DNA]</scope>
    <source>
        <strain evidence="1 2">DSM 104836</strain>
    </source>
</reference>
<dbReference type="InterPro" id="IPR007332">
    <property type="entry name" value="DUF411"/>
</dbReference>
<evidence type="ECO:0000313" key="2">
    <source>
        <dbReference type="Proteomes" id="UP000295696"/>
    </source>
</evidence>
<accession>A0A4R3J0T0</accession>
<sequence length="195" mass="20369">MLSASFGARPWKMKSHLNGPRPCAHPSKDILMKPFKTLFTLVPVAALALGIATLGAAGMALADSHGTAVDHGTMHVTKSPTCGCCGAWVALARQEGYDIEVTDTRDITSVKLKNNIPGTMWACHTAMIDGYVVEGHVPFAALAKLLAERPEITGISVPGMPDGSPGMGNDPTARYDVVAFGGDAGEGEVFHKAGQ</sequence>
<name>A0A4R3J0T0_9RHOB</name>
<keyword evidence="2" id="KW-1185">Reference proteome</keyword>
<protein>
    <recommendedName>
        <fullName evidence="3">CopG family transcriptional regulator</fullName>
    </recommendedName>
</protein>
<proteinExistence type="predicted"/>
<dbReference type="EMBL" id="SLZU01000028">
    <property type="protein sequence ID" value="TCS56524.1"/>
    <property type="molecule type" value="Genomic_DNA"/>
</dbReference>
<evidence type="ECO:0008006" key="3">
    <source>
        <dbReference type="Google" id="ProtNLM"/>
    </source>
</evidence>
<dbReference type="Pfam" id="PF04214">
    <property type="entry name" value="DUF411"/>
    <property type="match status" value="1"/>
</dbReference>